<evidence type="ECO:0000313" key="2">
    <source>
        <dbReference type="EMBL" id="MPC10758.1"/>
    </source>
</evidence>
<comment type="caution">
    <text evidence="2">The sequence shown here is derived from an EMBL/GenBank/DDBJ whole genome shotgun (WGS) entry which is preliminary data.</text>
</comment>
<sequence>MASRTSEGVMGSMPMQCSSPVPISCREPLYGGKPISLHYIFHQFSANHSSTQSSLRRGRQCGTAPHSRHFIKKQDILTNILSSTQEHRNKPRPAPALPAPPPLTQHTALDTHRHPHIPTMPRCQTESYTLHGMLDTLL</sequence>
<feature type="region of interest" description="Disordered" evidence="1">
    <location>
        <begin position="84"/>
        <end position="122"/>
    </location>
</feature>
<protein>
    <submittedName>
        <fullName evidence="2">Uncharacterized protein</fullName>
    </submittedName>
</protein>
<gene>
    <name evidence="2" type="ORF">E2C01_003400</name>
</gene>
<accession>A0A5B7CNS0</accession>
<dbReference type="EMBL" id="VSRR010000128">
    <property type="protein sequence ID" value="MPC10758.1"/>
    <property type="molecule type" value="Genomic_DNA"/>
</dbReference>
<reference evidence="2 3" key="1">
    <citation type="submission" date="2019-05" db="EMBL/GenBank/DDBJ databases">
        <title>Another draft genome of Portunus trituberculatus and its Hox gene families provides insights of decapod evolution.</title>
        <authorList>
            <person name="Jeong J.-H."/>
            <person name="Song I."/>
            <person name="Kim S."/>
            <person name="Choi T."/>
            <person name="Kim D."/>
            <person name="Ryu S."/>
            <person name="Kim W."/>
        </authorList>
    </citation>
    <scope>NUCLEOTIDE SEQUENCE [LARGE SCALE GENOMIC DNA]</scope>
    <source>
        <tissue evidence="2">Muscle</tissue>
    </source>
</reference>
<proteinExistence type="predicted"/>
<feature type="compositionally biased region" description="Pro residues" evidence="1">
    <location>
        <begin position="92"/>
        <end position="103"/>
    </location>
</feature>
<dbReference type="AlphaFoldDB" id="A0A5B7CNS0"/>
<evidence type="ECO:0000313" key="3">
    <source>
        <dbReference type="Proteomes" id="UP000324222"/>
    </source>
</evidence>
<dbReference type="Proteomes" id="UP000324222">
    <property type="component" value="Unassembled WGS sequence"/>
</dbReference>
<name>A0A5B7CNS0_PORTR</name>
<keyword evidence="3" id="KW-1185">Reference proteome</keyword>
<evidence type="ECO:0000256" key="1">
    <source>
        <dbReference type="SAM" id="MobiDB-lite"/>
    </source>
</evidence>
<organism evidence="2 3">
    <name type="scientific">Portunus trituberculatus</name>
    <name type="common">Swimming crab</name>
    <name type="synonym">Neptunus trituberculatus</name>
    <dbReference type="NCBI Taxonomy" id="210409"/>
    <lineage>
        <taxon>Eukaryota</taxon>
        <taxon>Metazoa</taxon>
        <taxon>Ecdysozoa</taxon>
        <taxon>Arthropoda</taxon>
        <taxon>Crustacea</taxon>
        <taxon>Multicrustacea</taxon>
        <taxon>Malacostraca</taxon>
        <taxon>Eumalacostraca</taxon>
        <taxon>Eucarida</taxon>
        <taxon>Decapoda</taxon>
        <taxon>Pleocyemata</taxon>
        <taxon>Brachyura</taxon>
        <taxon>Eubrachyura</taxon>
        <taxon>Portunoidea</taxon>
        <taxon>Portunidae</taxon>
        <taxon>Portuninae</taxon>
        <taxon>Portunus</taxon>
    </lineage>
</organism>